<comment type="caution">
    <text evidence="2">The sequence shown here is derived from an EMBL/GenBank/DDBJ whole genome shotgun (WGS) entry which is preliminary data.</text>
</comment>
<proteinExistence type="predicted"/>
<reference evidence="2 3" key="1">
    <citation type="journal article" date="2016" name="Nat. Commun.">
        <title>Thousands of microbial genomes shed light on interconnected biogeochemical processes in an aquifer system.</title>
        <authorList>
            <person name="Anantharaman K."/>
            <person name="Brown C.T."/>
            <person name="Hug L.A."/>
            <person name="Sharon I."/>
            <person name="Castelle C.J."/>
            <person name="Probst A.J."/>
            <person name="Thomas B.C."/>
            <person name="Singh A."/>
            <person name="Wilkins M.J."/>
            <person name="Karaoz U."/>
            <person name="Brodie E.L."/>
            <person name="Williams K.H."/>
            <person name="Hubbard S.S."/>
            <person name="Banfield J.F."/>
        </authorList>
    </citation>
    <scope>NUCLEOTIDE SEQUENCE [LARGE SCALE GENOMIC DNA]</scope>
</reference>
<keyword evidence="1" id="KW-0812">Transmembrane</keyword>
<organism evidence="2 3">
    <name type="scientific">Candidatus Doudnabacteria bacterium RIFCSPHIGHO2_12_FULL_48_16</name>
    <dbReference type="NCBI Taxonomy" id="1817838"/>
    <lineage>
        <taxon>Bacteria</taxon>
        <taxon>Candidatus Doudnaibacteriota</taxon>
    </lineage>
</organism>
<accession>A0A1F5PLP6</accession>
<dbReference type="EMBL" id="MFEY01000005">
    <property type="protein sequence ID" value="OGE90600.1"/>
    <property type="molecule type" value="Genomic_DNA"/>
</dbReference>
<keyword evidence="1" id="KW-0472">Membrane</keyword>
<feature type="transmembrane region" description="Helical" evidence="1">
    <location>
        <begin position="12"/>
        <end position="31"/>
    </location>
</feature>
<name>A0A1F5PLP6_9BACT</name>
<evidence type="ECO:0000313" key="3">
    <source>
        <dbReference type="Proteomes" id="UP000177682"/>
    </source>
</evidence>
<protein>
    <recommendedName>
        <fullName evidence="4">DUF5671 domain-containing protein</fullName>
    </recommendedName>
</protein>
<feature type="transmembrane region" description="Helical" evidence="1">
    <location>
        <begin position="87"/>
        <end position="105"/>
    </location>
</feature>
<dbReference type="AlphaFoldDB" id="A0A1F5PLP6"/>
<keyword evidence="1" id="KW-1133">Transmembrane helix</keyword>
<evidence type="ECO:0008006" key="4">
    <source>
        <dbReference type="Google" id="ProtNLM"/>
    </source>
</evidence>
<sequence>MALNLTLRKVYLYLFAIIGLVLLIMGAVSLIDLGLKTYVFTKSDYPCYYDIQPMSVDKSGVTLSSEDQQKRCQEQRTSDKQRQASTALAQIIVGLPLYLYHWVVIRKENQV</sequence>
<gene>
    <name evidence="2" type="ORF">A3E29_02280</name>
</gene>
<evidence type="ECO:0000256" key="1">
    <source>
        <dbReference type="SAM" id="Phobius"/>
    </source>
</evidence>
<dbReference type="Proteomes" id="UP000177682">
    <property type="component" value="Unassembled WGS sequence"/>
</dbReference>
<evidence type="ECO:0000313" key="2">
    <source>
        <dbReference type="EMBL" id="OGE90600.1"/>
    </source>
</evidence>